<gene>
    <name evidence="1" type="ORF">DSL72_006234</name>
</gene>
<accession>A0A8A3PLX4</accession>
<sequence>MLDITDSNSDNGFADPYCLTKQEFVGYVVNGNNKSQLLLNRVVIEDPVYL</sequence>
<keyword evidence="2" id="KW-1185">Reference proteome</keyword>
<evidence type="ECO:0000313" key="1">
    <source>
        <dbReference type="EMBL" id="QSZ36358.1"/>
    </source>
</evidence>
<dbReference type="Proteomes" id="UP000672032">
    <property type="component" value="Chromosome 7"/>
</dbReference>
<dbReference type="AlphaFoldDB" id="A0A8A3PLX4"/>
<evidence type="ECO:0000313" key="2">
    <source>
        <dbReference type="Proteomes" id="UP000672032"/>
    </source>
</evidence>
<proteinExistence type="predicted"/>
<protein>
    <submittedName>
        <fullName evidence="1">Uncharacterized protein</fullName>
    </submittedName>
</protein>
<organism evidence="1 2">
    <name type="scientific">Monilinia vaccinii-corymbosi</name>
    <dbReference type="NCBI Taxonomy" id="61207"/>
    <lineage>
        <taxon>Eukaryota</taxon>
        <taxon>Fungi</taxon>
        <taxon>Dikarya</taxon>
        <taxon>Ascomycota</taxon>
        <taxon>Pezizomycotina</taxon>
        <taxon>Leotiomycetes</taxon>
        <taxon>Helotiales</taxon>
        <taxon>Sclerotiniaceae</taxon>
        <taxon>Monilinia</taxon>
    </lineage>
</organism>
<reference evidence="1" key="1">
    <citation type="submission" date="2020-10" db="EMBL/GenBank/DDBJ databases">
        <title>Genome Sequence of Monilinia vaccinii-corymbosi Sheds Light on Mummy Berry Disease Infection of Blueberry and Mating Type.</title>
        <authorList>
            <person name="Yow A.G."/>
            <person name="Zhang Y."/>
            <person name="Bansal K."/>
            <person name="Eacker S.M."/>
            <person name="Sullivan S."/>
            <person name="Liachko I."/>
            <person name="Cubeta M.A."/>
            <person name="Rollins J.A."/>
            <person name="Ashrafi H."/>
        </authorList>
    </citation>
    <scope>NUCLEOTIDE SEQUENCE</scope>
    <source>
        <strain evidence="1">RL-1</strain>
    </source>
</reference>
<dbReference type="EMBL" id="CP063411">
    <property type="protein sequence ID" value="QSZ36358.1"/>
    <property type="molecule type" value="Genomic_DNA"/>
</dbReference>
<name>A0A8A3PLX4_9HELO</name>